<proteinExistence type="predicted"/>
<sequence length="121" mass="13569">MRAFVFPDLGQNGEEVITTCSHGPIQGNVFIQGRLSCVINEAGLQGGEEEMPLQSRRPVTRSATAPADFQLDNFASRHGICHLRHEKAILQERLLELELPFDLALRLEEDLALAFLLFIRI</sequence>
<keyword evidence="2" id="KW-1185">Reference proteome</keyword>
<gene>
    <name evidence="1" type="ORF">AVEN_99949_1</name>
</gene>
<dbReference type="AlphaFoldDB" id="A0A4Y2FEV0"/>
<reference evidence="1 2" key="1">
    <citation type="journal article" date="2019" name="Sci. Rep.">
        <title>Orb-weaving spider Araneus ventricosus genome elucidates the spidroin gene catalogue.</title>
        <authorList>
            <person name="Kono N."/>
            <person name="Nakamura H."/>
            <person name="Ohtoshi R."/>
            <person name="Moran D.A.P."/>
            <person name="Shinohara A."/>
            <person name="Yoshida Y."/>
            <person name="Fujiwara M."/>
            <person name="Mori M."/>
            <person name="Tomita M."/>
            <person name="Arakawa K."/>
        </authorList>
    </citation>
    <scope>NUCLEOTIDE SEQUENCE [LARGE SCALE GENOMIC DNA]</scope>
</reference>
<protein>
    <submittedName>
        <fullName evidence="1">Uncharacterized protein</fullName>
    </submittedName>
</protein>
<accession>A0A4Y2FEV0</accession>
<comment type="caution">
    <text evidence="1">The sequence shown here is derived from an EMBL/GenBank/DDBJ whole genome shotgun (WGS) entry which is preliminary data.</text>
</comment>
<name>A0A4Y2FEV0_ARAVE</name>
<evidence type="ECO:0000313" key="1">
    <source>
        <dbReference type="EMBL" id="GBM39922.1"/>
    </source>
</evidence>
<organism evidence="1 2">
    <name type="scientific">Araneus ventricosus</name>
    <name type="common">Orbweaver spider</name>
    <name type="synonym">Epeira ventricosa</name>
    <dbReference type="NCBI Taxonomy" id="182803"/>
    <lineage>
        <taxon>Eukaryota</taxon>
        <taxon>Metazoa</taxon>
        <taxon>Ecdysozoa</taxon>
        <taxon>Arthropoda</taxon>
        <taxon>Chelicerata</taxon>
        <taxon>Arachnida</taxon>
        <taxon>Araneae</taxon>
        <taxon>Araneomorphae</taxon>
        <taxon>Entelegynae</taxon>
        <taxon>Araneoidea</taxon>
        <taxon>Araneidae</taxon>
        <taxon>Araneus</taxon>
    </lineage>
</organism>
<evidence type="ECO:0000313" key="2">
    <source>
        <dbReference type="Proteomes" id="UP000499080"/>
    </source>
</evidence>
<dbReference type="Proteomes" id="UP000499080">
    <property type="component" value="Unassembled WGS sequence"/>
</dbReference>
<dbReference type="EMBL" id="BGPR01095819">
    <property type="protein sequence ID" value="GBM39922.1"/>
    <property type="molecule type" value="Genomic_DNA"/>
</dbReference>